<dbReference type="GO" id="GO:0004521">
    <property type="term" value="F:RNA endonuclease activity"/>
    <property type="evidence" value="ECO:0007669"/>
    <property type="project" value="UniProtKB-UniRule"/>
</dbReference>
<keyword evidence="5 14" id="KW-0479">Metal-binding</keyword>
<dbReference type="CDD" id="cd21159">
    <property type="entry name" value="XendoU"/>
    <property type="match status" value="1"/>
</dbReference>
<dbReference type="InterPro" id="IPR017907">
    <property type="entry name" value="Znf_RING_CS"/>
</dbReference>
<dbReference type="PROSITE" id="PS50089">
    <property type="entry name" value="ZF_RING_2"/>
    <property type="match status" value="1"/>
</dbReference>
<dbReference type="PROSITE" id="PS51959">
    <property type="entry name" value="ENDOU"/>
    <property type="match status" value="1"/>
</dbReference>
<dbReference type="Pfam" id="PF22586">
    <property type="entry name" value="ANCHR-like_BBOX"/>
    <property type="match status" value="1"/>
</dbReference>
<protein>
    <recommendedName>
        <fullName evidence="14">Uridylate-specific endoribonuclease</fullName>
        <ecNumber evidence="14">4.6.1.-</ecNumber>
    </recommendedName>
</protein>
<evidence type="ECO:0000313" key="19">
    <source>
        <dbReference type="Proteomes" id="UP000838412"/>
    </source>
</evidence>
<evidence type="ECO:0000256" key="9">
    <source>
        <dbReference type="ARBA" id="ARBA00022833"/>
    </source>
</evidence>
<dbReference type="InterPro" id="IPR013083">
    <property type="entry name" value="Znf_RING/FYVE/PHD"/>
</dbReference>
<feature type="compositionally biased region" description="Acidic residues" evidence="15">
    <location>
        <begin position="460"/>
        <end position="483"/>
    </location>
</feature>
<dbReference type="AlphaFoldDB" id="A0A8K0ETS7"/>
<feature type="domain" description="EndoU" evidence="17">
    <location>
        <begin position="188"/>
        <end position="442"/>
    </location>
</feature>
<dbReference type="InterPro" id="IPR039787">
    <property type="entry name" value="ENDOU"/>
</dbReference>
<dbReference type="PANTHER" id="PTHR12439">
    <property type="entry name" value="PLACENTAL PROTEIN 11-RELATED"/>
    <property type="match status" value="1"/>
</dbReference>
<keyword evidence="9" id="KW-0862">Zinc</keyword>
<keyword evidence="4 14" id="KW-0540">Nuclease</keyword>
<keyword evidence="7 13" id="KW-0863">Zinc-finger</keyword>
<sequence length="559" mass="63381">MESLVEELTCPVCLDLYEQPVLLPCAHSLCKRCAGALFAEALRKPPPESDGQGVAPKHVQCPSCRHEFQLPKLGVDGLRKNTTLRNIVDRYRESKSNTAAPKAVPCQMCDKEPPNDAVKTCLVCDNSYCETCLATFHPMKGGLARHTLTNASAATPKEPTCSEHPQDKVGKHENHGAAAGWETFQKKQTKVQSDIYSTLWSLDHNRLRKGVDYDVDPYAQGNRLFPFVRHQNLEEIPTYKAFLRLLDNYDIDQADYVTEKEENDARAFLNRCLDTEVMQEAHSFLVKEGRVPESRNGFKGMLYDMWFTPYTRTHSDGVQRPSTAFEHTFVGETRCSHMMGLHNWLCFYEEADVDNIQVSSCRHYDCEDRIILTIDFEWQDDGQTRDSFFVGTSPEFELALYTVCFLAGDGAETQAVLGGKAVSIATCKLDGYLGSCYPIMQEQNQSYIESNSQEQNQSDTDSDTEEQDQSDTDSDTEDDRDEDPLVAEGLDFLEYLENENIGPEMGKKNLKRIYEEEYTESCVRRSGTPFSQVLRKLVWDDKVEVHSNHHGVDIVTILE</sequence>
<dbReference type="Gene3D" id="3.30.40.10">
    <property type="entry name" value="Zinc/RING finger domain, C3HC4 (zinc finger)"/>
    <property type="match status" value="1"/>
</dbReference>
<dbReference type="PROSITE" id="PS00518">
    <property type="entry name" value="ZF_RING_1"/>
    <property type="match status" value="1"/>
</dbReference>
<evidence type="ECO:0000256" key="10">
    <source>
        <dbReference type="ARBA" id="ARBA00022884"/>
    </source>
</evidence>
<dbReference type="InterPro" id="IPR001841">
    <property type="entry name" value="Znf_RING"/>
</dbReference>
<dbReference type="InterPro" id="IPR037227">
    <property type="entry name" value="EndoU-like"/>
</dbReference>
<dbReference type="Pfam" id="PF13445">
    <property type="entry name" value="zf-RING_UBOX"/>
    <property type="match status" value="1"/>
</dbReference>
<comment type="subunit">
    <text evidence="3 14">Monomer.</text>
</comment>
<evidence type="ECO:0000256" key="14">
    <source>
        <dbReference type="RuleBase" id="RU367085"/>
    </source>
</evidence>
<dbReference type="GO" id="GO:0008270">
    <property type="term" value="F:zinc ion binding"/>
    <property type="evidence" value="ECO:0007669"/>
    <property type="project" value="UniProtKB-KW"/>
</dbReference>
<keyword evidence="12" id="KW-0456">Lyase</keyword>
<dbReference type="Proteomes" id="UP000838412">
    <property type="component" value="Chromosome 5"/>
</dbReference>
<evidence type="ECO:0000313" key="18">
    <source>
        <dbReference type="EMBL" id="CAH1266039.1"/>
    </source>
</evidence>
<feature type="region of interest" description="Disordered" evidence="15">
    <location>
        <begin position="448"/>
        <end position="483"/>
    </location>
</feature>
<comment type="cofactor">
    <cofactor evidence="1 14">
        <name>Mn(2+)</name>
        <dbReference type="ChEBI" id="CHEBI:29035"/>
    </cofactor>
</comment>
<evidence type="ECO:0000256" key="13">
    <source>
        <dbReference type="PROSITE-ProRule" id="PRU00175"/>
    </source>
</evidence>
<evidence type="ECO:0000256" key="5">
    <source>
        <dbReference type="ARBA" id="ARBA00022723"/>
    </source>
</evidence>
<dbReference type="PANTHER" id="PTHR12439:SF11">
    <property type="entry name" value="URIDYLATE-SPECIFIC ENDORIBONUCLEASE"/>
    <property type="match status" value="1"/>
</dbReference>
<dbReference type="GO" id="GO:0016829">
    <property type="term" value="F:lyase activity"/>
    <property type="evidence" value="ECO:0007669"/>
    <property type="project" value="UniProtKB-KW"/>
</dbReference>
<gene>
    <name evidence="18" type="primary">MID2</name>
    <name evidence="18" type="ORF">BLAG_LOCUS19790</name>
</gene>
<dbReference type="SMART" id="SM00184">
    <property type="entry name" value="RING"/>
    <property type="match status" value="2"/>
</dbReference>
<feature type="domain" description="RING-type" evidence="16">
    <location>
        <begin position="10"/>
        <end position="65"/>
    </location>
</feature>
<evidence type="ECO:0000256" key="7">
    <source>
        <dbReference type="ARBA" id="ARBA00022771"/>
    </source>
</evidence>
<evidence type="ECO:0000256" key="3">
    <source>
        <dbReference type="ARBA" id="ARBA00011245"/>
    </source>
</evidence>
<keyword evidence="8 14" id="KW-0378">Hydrolase</keyword>
<dbReference type="Pfam" id="PF09412">
    <property type="entry name" value="XendoU"/>
    <property type="match status" value="1"/>
</dbReference>
<dbReference type="SUPFAM" id="SSF142877">
    <property type="entry name" value="EndoU-like"/>
    <property type="match status" value="1"/>
</dbReference>
<dbReference type="Gene3D" id="4.10.830.40">
    <property type="match status" value="1"/>
</dbReference>
<keyword evidence="10 14" id="KW-0694">RNA-binding</keyword>
<dbReference type="InterPro" id="IPR018998">
    <property type="entry name" value="EndoU_C"/>
</dbReference>
<dbReference type="SUPFAM" id="SSF57850">
    <property type="entry name" value="RING/U-box"/>
    <property type="match status" value="1"/>
</dbReference>
<dbReference type="CDD" id="cd19801">
    <property type="entry name" value="Bbox1_MID"/>
    <property type="match status" value="1"/>
</dbReference>
<dbReference type="EC" id="4.6.1.-" evidence="14"/>
<organism evidence="18 19">
    <name type="scientific">Branchiostoma lanceolatum</name>
    <name type="common">Common lancelet</name>
    <name type="synonym">Amphioxus lanceolatum</name>
    <dbReference type="NCBI Taxonomy" id="7740"/>
    <lineage>
        <taxon>Eukaryota</taxon>
        <taxon>Metazoa</taxon>
        <taxon>Chordata</taxon>
        <taxon>Cephalochordata</taxon>
        <taxon>Leptocardii</taxon>
        <taxon>Amphioxiformes</taxon>
        <taxon>Branchiostomatidae</taxon>
        <taxon>Branchiostoma</taxon>
    </lineage>
</organism>
<dbReference type="EMBL" id="OV696690">
    <property type="protein sequence ID" value="CAH1266039.1"/>
    <property type="molecule type" value="Genomic_DNA"/>
</dbReference>
<evidence type="ECO:0000259" key="17">
    <source>
        <dbReference type="PROSITE" id="PS51959"/>
    </source>
</evidence>
<dbReference type="OrthoDB" id="9049620at2759"/>
<comment type="similarity">
    <text evidence="2 14">Belongs to the ENDOU family.</text>
</comment>
<name>A0A8K0ETS7_BRALA</name>
<evidence type="ECO:0000256" key="4">
    <source>
        <dbReference type="ARBA" id="ARBA00022722"/>
    </source>
</evidence>
<evidence type="ECO:0000256" key="2">
    <source>
        <dbReference type="ARBA" id="ARBA00010168"/>
    </source>
</evidence>
<dbReference type="InterPro" id="IPR027370">
    <property type="entry name" value="Znf-RING_euk"/>
</dbReference>
<evidence type="ECO:0000256" key="1">
    <source>
        <dbReference type="ARBA" id="ARBA00001936"/>
    </source>
</evidence>
<evidence type="ECO:0000259" key="16">
    <source>
        <dbReference type="PROSITE" id="PS50089"/>
    </source>
</evidence>
<proteinExistence type="inferred from homology"/>
<dbReference type="GO" id="GO:0003723">
    <property type="term" value="F:RNA binding"/>
    <property type="evidence" value="ECO:0007669"/>
    <property type="project" value="UniProtKB-UniRule"/>
</dbReference>
<evidence type="ECO:0000256" key="6">
    <source>
        <dbReference type="ARBA" id="ARBA00022759"/>
    </source>
</evidence>
<dbReference type="GO" id="GO:0016787">
    <property type="term" value="F:hydrolase activity"/>
    <property type="evidence" value="ECO:0007669"/>
    <property type="project" value="UniProtKB-KW"/>
</dbReference>
<evidence type="ECO:0000256" key="11">
    <source>
        <dbReference type="ARBA" id="ARBA00023211"/>
    </source>
</evidence>
<evidence type="ECO:0000256" key="15">
    <source>
        <dbReference type="SAM" id="MobiDB-lite"/>
    </source>
</evidence>
<comment type="catalytic activity">
    <reaction evidence="14">
        <text>ribonucleotidyl-uridine-RNA = a 5'-end dephospho-uridine-RNA + a 3'-end 2',3'-cyclophospho-ribonucleotide-RNA</text>
        <dbReference type="Rhea" id="RHEA:67792"/>
        <dbReference type="Rhea" id="RHEA-COMP:10464"/>
        <dbReference type="Rhea" id="RHEA-COMP:17354"/>
        <dbReference type="Rhea" id="RHEA-COMP:17356"/>
        <dbReference type="ChEBI" id="CHEBI:83064"/>
        <dbReference type="ChEBI" id="CHEBI:173117"/>
        <dbReference type="ChEBI" id="CHEBI:173224"/>
    </reaction>
</comment>
<keyword evidence="11 14" id="KW-0464">Manganese</keyword>
<keyword evidence="19" id="KW-1185">Reference proteome</keyword>
<reference evidence="18" key="1">
    <citation type="submission" date="2022-01" db="EMBL/GenBank/DDBJ databases">
        <authorList>
            <person name="Braso-Vives M."/>
        </authorList>
    </citation>
    <scope>NUCLEOTIDE SEQUENCE</scope>
</reference>
<accession>A0A8K0ETS7</accession>
<evidence type="ECO:0000256" key="8">
    <source>
        <dbReference type="ARBA" id="ARBA00022801"/>
    </source>
</evidence>
<evidence type="ECO:0000256" key="12">
    <source>
        <dbReference type="ARBA" id="ARBA00023239"/>
    </source>
</evidence>
<keyword evidence="6 14" id="KW-0255">Endonuclease</keyword>